<evidence type="ECO:0000259" key="1">
    <source>
        <dbReference type="PROSITE" id="PS50104"/>
    </source>
</evidence>
<organism evidence="2">
    <name type="scientific">Eucalyptus grandis</name>
    <name type="common">Flooded gum</name>
    <dbReference type="NCBI Taxonomy" id="71139"/>
    <lineage>
        <taxon>Eukaryota</taxon>
        <taxon>Viridiplantae</taxon>
        <taxon>Streptophyta</taxon>
        <taxon>Embryophyta</taxon>
        <taxon>Tracheophyta</taxon>
        <taxon>Spermatophyta</taxon>
        <taxon>Magnoliopsida</taxon>
        <taxon>eudicotyledons</taxon>
        <taxon>Gunneridae</taxon>
        <taxon>Pentapetalae</taxon>
        <taxon>rosids</taxon>
        <taxon>malvids</taxon>
        <taxon>Myrtales</taxon>
        <taxon>Myrtaceae</taxon>
        <taxon>Myrtoideae</taxon>
        <taxon>Eucalypteae</taxon>
        <taxon>Eucalyptus</taxon>
    </lineage>
</organism>
<dbReference type="PANTHER" id="PTHR31008:SF16">
    <property type="entry name" value="TOLL-INTERLEUKIN-RESISTANCE (TIR) DOMAIN FAMILY PROTEIN"/>
    <property type="match status" value="1"/>
</dbReference>
<dbReference type="AlphaFoldDB" id="A0A059C9L9"/>
<feature type="domain" description="TIR" evidence="1">
    <location>
        <begin position="77"/>
        <end position="225"/>
    </location>
</feature>
<dbReference type="PANTHER" id="PTHR31008">
    <property type="entry name" value="COP1-INTERACTING PROTEIN-RELATED"/>
    <property type="match status" value="1"/>
</dbReference>
<dbReference type="Gene3D" id="3.40.50.10140">
    <property type="entry name" value="Toll/interleukin-1 receptor homology (TIR) domain"/>
    <property type="match status" value="1"/>
</dbReference>
<protein>
    <recommendedName>
        <fullName evidence="1">TIR domain-containing protein</fullName>
    </recommendedName>
</protein>
<dbReference type="OMA" id="MQLRFYS"/>
<dbReference type="InterPro" id="IPR000157">
    <property type="entry name" value="TIR_dom"/>
</dbReference>
<proteinExistence type="predicted"/>
<accession>A0A059C9L9</accession>
<gene>
    <name evidence="2" type="ORF">EUGRSUZ_E03360</name>
</gene>
<dbReference type="InParanoid" id="A0A059C9L9"/>
<dbReference type="GO" id="GO:0007165">
    <property type="term" value="P:signal transduction"/>
    <property type="evidence" value="ECO:0007669"/>
    <property type="project" value="InterPro"/>
</dbReference>
<evidence type="ECO:0000313" key="2">
    <source>
        <dbReference type="EMBL" id="KCW74635.1"/>
    </source>
</evidence>
<reference evidence="2" key="1">
    <citation type="submission" date="2013-07" db="EMBL/GenBank/DDBJ databases">
        <title>The genome of Eucalyptus grandis.</title>
        <authorList>
            <person name="Schmutz J."/>
            <person name="Hayes R."/>
            <person name="Myburg A."/>
            <person name="Tuskan G."/>
            <person name="Grattapaglia D."/>
            <person name="Rokhsar D.S."/>
        </authorList>
    </citation>
    <scope>NUCLEOTIDE SEQUENCE</scope>
    <source>
        <tissue evidence="2">Leaf extractions</tissue>
    </source>
</reference>
<dbReference type="eggNOG" id="ENOG502RXQV">
    <property type="taxonomic scope" value="Eukaryota"/>
</dbReference>
<dbReference type="SMART" id="SM00255">
    <property type="entry name" value="TIR"/>
    <property type="match status" value="1"/>
</dbReference>
<dbReference type="Gramene" id="KCW74635">
    <property type="protein sequence ID" value="KCW74635"/>
    <property type="gene ID" value="EUGRSUZ_E03360"/>
</dbReference>
<dbReference type="EMBL" id="KK198757">
    <property type="protein sequence ID" value="KCW74635.1"/>
    <property type="molecule type" value="Genomic_DNA"/>
</dbReference>
<name>A0A059C9L9_EUCGR</name>
<dbReference type="Pfam" id="PF01582">
    <property type="entry name" value="TIR"/>
    <property type="match status" value="1"/>
</dbReference>
<sequence>MSLLVYARVSAKPGFTQETNAANHHIKIEELTDPKSSQLTIKTVKQTSDKSTSASPTREEKTVFEGFCAPFHAICRPSYDVFINHRRIDTRRTVAGLLHDYLTRLDLRPFLDSRSMRPGDNLFDKIDSAILDCRIGVALFSPSYCDSYFCLHELALMMETKKKVIPIFCDVKPSQLRALNNGTCSEEETQKFNSAIEEAKNIVGITFDSSMGDWSELLRDASEAIIKNLMEANQDWPNEN</sequence>
<dbReference type="SUPFAM" id="SSF52200">
    <property type="entry name" value="Toll/Interleukin receptor TIR domain"/>
    <property type="match status" value="1"/>
</dbReference>
<dbReference type="InterPro" id="IPR035897">
    <property type="entry name" value="Toll_tir_struct_dom_sf"/>
</dbReference>
<dbReference type="PROSITE" id="PS50104">
    <property type="entry name" value="TIR"/>
    <property type="match status" value="1"/>
</dbReference>